<dbReference type="PANTHER" id="PTHR43236:SF2">
    <property type="entry name" value="BLL0069 PROTEIN"/>
    <property type="match status" value="1"/>
</dbReference>
<proteinExistence type="predicted"/>
<accession>A0A1Q5U5Q0</accession>
<dbReference type="PANTHER" id="PTHR43236">
    <property type="entry name" value="ANTITOXIN HIGA1"/>
    <property type="match status" value="1"/>
</dbReference>
<dbReference type="InterPro" id="IPR010982">
    <property type="entry name" value="Lambda_DNA-bd_dom_sf"/>
</dbReference>
<sequence>MAQAIINNSMLTWARNRAFLSVQYIAEKFDKPVDIVIGWEDGKESITFSQAQKYADLTHIPFGYLYLNEPPYEQLPIPDRRTIGSIGKPVSLELKDTLNDVLIKQDWYREYAKANDFNEVDVVGALSINNSVTDIVNLIKNRINIPIPPARGKWTDLLSLLVKKIESLGILVMRNGVVKNNTHRPLSVEDFRGFCIADNYAPVIFINTNDAKSAQLFTLIHELAHLIIGQSAISDLSNYSHAKEEVFCNAVAAEYLTPKELFLKEWVIHIDLGENMDHMVSTFRVSRWVIARRALDLKLIAQEAHDAFISSINEKNPSTGRGDYARSQKVRISERLAVAVATQALEGKILLREAQQLTGIRPNKLYAFAQKELGL</sequence>
<dbReference type="GO" id="GO:0003677">
    <property type="term" value="F:DNA binding"/>
    <property type="evidence" value="ECO:0007669"/>
    <property type="project" value="InterPro"/>
</dbReference>
<evidence type="ECO:0000313" key="2">
    <source>
        <dbReference type="EMBL" id="OKP07796.1"/>
    </source>
</evidence>
<keyword evidence="3" id="KW-1185">Reference proteome</keyword>
<dbReference type="InterPro" id="IPR010359">
    <property type="entry name" value="IrrE_HExxH"/>
</dbReference>
<gene>
    <name evidence="2" type="ORF">Xentx_01191</name>
</gene>
<evidence type="ECO:0000313" key="3">
    <source>
        <dbReference type="Proteomes" id="UP000186277"/>
    </source>
</evidence>
<protein>
    <recommendedName>
        <fullName evidence="1">IrrE N-terminal-like domain-containing protein</fullName>
    </recommendedName>
</protein>
<dbReference type="InterPro" id="IPR052345">
    <property type="entry name" value="Rad_response_metalloprotease"/>
</dbReference>
<evidence type="ECO:0000259" key="1">
    <source>
        <dbReference type="Pfam" id="PF06114"/>
    </source>
</evidence>
<dbReference type="SUPFAM" id="SSF47413">
    <property type="entry name" value="lambda repressor-like DNA-binding domains"/>
    <property type="match status" value="1"/>
</dbReference>
<comment type="caution">
    <text evidence="2">The sequence shown here is derived from an EMBL/GenBank/DDBJ whole genome shotgun (WGS) entry which is preliminary data.</text>
</comment>
<dbReference type="OrthoDB" id="9796786at2"/>
<reference evidence="2 3" key="1">
    <citation type="submission" date="2016-09" db="EMBL/GenBank/DDBJ databases">
        <title>Xenorhabdus thuongxuanensis sp. nov. and Xenorhabdus eapokensis sp. nov., isolated from Steinernema species.</title>
        <authorList>
            <person name="Kaempfer P."/>
            <person name="Tobias N.J."/>
            <person name="Phan Ke L."/>
            <person name="Bode H.B."/>
            <person name="Glaeser S.P."/>
        </authorList>
    </citation>
    <scope>NUCLEOTIDE SEQUENCE [LARGE SCALE GENOMIC DNA]</scope>
    <source>
        <strain evidence="2 3">30TX1</strain>
    </source>
</reference>
<dbReference type="AlphaFoldDB" id="A0A1Q5U5Q0"/>
<feature type="domain" description="IrrE N-terminal-like" evidence="1">
    <location>
        <begin position="167"/>
        <end position="294"/>
    </location>
</feature>
<dbReference type="Proteomes" id="UP000186277">
    <property type="component" value="Unassembled WGS sequence"/>
</dbReference>
<name>A0A1Q5U5Q0_9GAMM</name>
<dbReference type="RefSeq" id="WP_074019354.1">
    <property type="nucleotide sequence ID" value="NZ_CAWMWP010000087.1"/>
</dbReference>
<dbReference type="Pfam" id="PF06114">
    <property type="entry name" value="Peptidase_M78"/>
    <property type="match status" value="1"/>
</dbReference>
<organism evidence="2 3">
    <name type="scientific">Xenorhabdus thuongxuanensis</name>
    <dbReference type="NCBI Taxonomy" id="1873484"/>
    <lineage>
        <taxon>Bacteria</taxon>
        <taxon>Pseudomonadati</taxon>
        <taxon>Pseudomonadota</taxon>
        <taxon>Gammaproteobacteria</taxon>
        <taxon>Enterobacterales</taxon>
        <taxon>Morganellaceae</taxon>
        <taxon>Xenorhabdus</taxon>
    </lineage>
</organism>
<dbReference type="Gene3D" id="1.10.10.2910">
    <property type="match status" value="1"/>
</dbReference>
<dbReference type="EMBL" id="MKGR01000006">
    <property type="protein sequence ID" value="OKP07796.1"/>
    <property type="molecule type" value="Genomic_DNA"/>
</dbReference>